<dbReference type="Gene3D" id="1.10.1660.10">
    <property type="match status" value="1"/>
</dbReference>
<dbReference type="GO" id="GO:0003677">
    <property type="term" value="F:DNA binding"/>
    <property type="evidence" value="ECO:0007669"/>
    <property type="project" value="InterPro"/>
</dbReference>
<dbReference type="InterPro" id="IPR000551">
    <property type="entry name" value="MerR-type_HTH_dom"/>
</dbReference>
<proteinExistence type="predicted"/>
<comment type="caution">
    <text evidence="3">The sequence shown here is derived from an EMBL/GenBank/DDBJ whole genome shotgun (WGS) entry which is preliminary data.</text>
</comment>
<evidence type="ECO:0000313" key="4">
    <source>
        <dbReference type="Proteomes" id="UP000468638"/>
    </source>
</evidence>
<dbReference type="EMBL" id="WMEQ01000030">
    <property type="protein sequence ID" value="MYL36141.1"/>
    <property type="molecule type" value="Genomic_DNA"/>
</dbReference>
<dbReference type="SUPFAM" id="SSF46955">
    <property type="entry name" value="Putative DNA-binding domain"/>
    <property type="match status" value="1"/>
</dbReference>
<gene>
    <name evidence="3" type="ORF">GLW05_21520</name>
</gene>
<evidence type="ECO:0000259" key="2">
    <source>
        <dbReference type="Pfam" id="PF13411"/>
    </source>
</evidence>
<evidence type="ECO:0000256" key="1">
    <source>
        <dbReference type="SAM" id="MobiDB-lite"/>
    </source>
</evidence>
<organism evidence="3 4">
    <name type="scientific">Pontibacillus yanchengensis</name>
    <dbReference type="NCBI Taxonomy" id="462910"/>
    <lineage>
        <taxon>Bacteria</taxon>
        <taxon>Bacillati</taxon>
        <taxon>Bacillota</taxon>
        <taxon>Bacilli</taxon>
        <taxon>Bacillales</taxon>
        <taxon>Bacillaceae</taxon>
        <taxon>Pontibacillus</taxon>
    </lineage>
</organism>
<feature type="region of interest" description="Disordered" evidence="1">
    <location>
        <begin position="228"/>
        <end position="258"/>
    </location>
</feature>
<name>A0A6I5A6V6_9BACI</name>
<dbReference type="Proteomes" id="UP000468638">
    <property type="component" value="Unassembled WGS sequence"/>
</dbReference>
<protein>
    <submittedName>
        <fullName evidence="3">MerR family transcriptional regulator</fullName>
    </submittedName>
</protein>
<accession>A0A6I5A6V6</accession>
<dbReference type="AlphaFoldDB" id="A0A6I5A6V6"/>
<dbReference type="GO" id="GO:0006355">
    <property type="term" value="P:regulation of DNA-templated transcription"/>
    <property type="evidence" value="ECO:0007669"/>
    <property type="project" value="InterPro"/>
</dbReference>
<dbReference type="Pfam" id="PF13411">
    <property type="entry name" value="MerR_1"/>
    <property type="match status" value="1"/>
</dbReference>
<evidence type="ECO:0000313" key="3">
    <source>
        <dbReference type="EMBL" id="MYL36141.1"/>
    </source>
</evidence>
<feature type="domain" description="HTH merR-type" evidence="2">
    <location>
        <begin position="14"/>
        <end position="69"/>
    </location>
</feature>
<dbReference type="InterPro" id="IPR009061">
    <property type="entry name" value="DNA-bd_dom_put_sf"/>
</dbReference>
<sequence length="258" mass="30588">MQNELGGEDVSGGYSIGEVAKKFEVHHARLRDWCNHGLIDSYRGARNARFIHESEFKKIEQIKQFMERDPKPTLDEVREELFKETLLVQKKASDRQDEMSTALSNALQKEGLYEMFEMFAHKFSEMEYKVAKMDEMQQKLDSMSKYLESMDQKSEIEAKLEKALEEENQIRLRVEAKLEQVQNEQNQKLQEQIDSMNRSIENIDQQSEREAKLEAELEKERQIRLRTEDKLDQVYTEQSQNQKKEKGFWQRLFSSSSD</sequence>
<reference evidence="3 4" key="1">
    <citation type="submission" date="2019-11" db="EMBL/GenBank/DDBJ databases">
        <title>Genome sequences of 17 halophilic strains isolated from different environments.</title>
        <authorList>
            <person name="Furrow R.E."/>
        </authorList>
    </citation>
    <scope>NUCLEOTIDE SEQUENCE [LARGE SCALE GENOMIC DNA]</scope>
    <source>
        <strain evidence="3 4">22514_16_FS</strain>
    </source>
</reference>